<keyword evidence="2" id="KW-1185">Reference proteome</keyword>
<name>W0I3P3_9GAMM</name>
<protein>
    <submittedName>
        <fullName evidence="1">Putative antibiotic synthesis protein</fullName>
    </submittedName>
</protein>
<keyword evidence="1" id="KW-0614">Plasmid</keyword>
<organism evidence="1 2">
    <name type="scientific">Sodalis praecaptivus</name>
    <dbReference type="NCBI Taxonomy" id="1239307"/>
    <lineage>
        <taxon>Bacteria</taxon>
        <taxon>Pseudomonadati</taxon>
        <taxon>Pseudomonadota</taxon>
        <taxon>Gammaproteobacteria</taxon>
        <taxon>Enterobacterales</taxon>
        <taxon>Bruguierivoracaceae</taxon>
        <taxon>Sodalis</taxon>
    </lineage>
</organism>
<dbReference type="Proteomes" id="UP000019028">
    <property type="component" value="Plasmid pHS1"/>
</dbReference>
<sequence length="91" mass="10252">MTADYIRKLIYKIACDTTGEAVEMINASGRLTIPARDAIEFMVRLEALLDCSLGWTRYQPLTISVDELTDIVHRAYHARASAGKAFFSYHP</sequence>
<dbReference type="Pfam" id="PF19634">
    <property type="entry name" value="DUF6137"/>
    <property type="match status" value="1"/>
</dbReference>
<dbReference type="HOGENOM" id="CLU_168258_0_0_6"/>
<dbReference type="OrthoDB" id="6455196at2"/>
<gene>
    <name evidence="1" type="ORF">Sant_P0316</name>
</gene>
<dbReference type="KEGG" id="sod:Sant_P0316"/>
<dbReference type="InterPro" id="IPR046135">
    <property type="entry name" value="DUF6137"/>
</dbReference>
<reference evidence="1 2" key="1">
    <citation type="journal article" date="2014" name="Genome Biol. Evol.">
        <title>Genome degeneration and adaptation in a nascent stage of symbiosis.</title>
        <authorList>
            <person name="Oakeson K.F."/>
            <person name="Gil R."/>
            <person name="Clayton A.L."/>
            <person name="Dunn D.M."/>
            <person name="von Niederhausern A.C."/>
            <person name="Hamil C."/>
            <person name="Aoyagi A."/>
            <person name="Duval B."/>
            <person name="Baca A."/>
            <person name="Silva F.J."/>
            <person name="Vallier A."/>
            <person name="Jackson D.G."/>
            <person name="Latorre A."/>
            <person name="Weiss R.B."/>
            <person name="Heddi A."/>
            <person name="Moya A."/>
            <person name="Dale C."/>
        </authorList>
    </citation>
    <scope>NUCLEOTIDE SEQUENCE [LARGE SCALE GENOMIC DNA]</scope>
    <source>
        <strain evidence="1 2">HS1</strain>
        <plasmid evidence="2">Plasmid pHS1</plasmid>
    </source>
</reference>
<proteinExistence type="predicted"/>
<evidence type="ECO:0000313" key="1">
    <source>
        <dbReference type="EMBL" id="AHF79352.1"/>
    </source>
</evidence>
<dbReference type="PATRIC" id="fig|1239307.3.peg.4878"/>
<evidence type="ECO:0000313" key="2">
    <source>
        <dbReference type="Proteomes" id="UP000019028"/>
    </source>
</evidence>
<dbReference type="RefSeq" id="WP_025424490.1">
    <property type="nucleotide sequence ID" value="NZ_CP006570.1"/>
</dbReference>
<dbReference type="EMBL" id="CP006570">
    <property type="protein sequence ID" value="AHF79352.1"/>
    <property type="molecule type" value="Genomic_DNA"/>
</dbReference>
<dbReference type="AlphaFoldDB" id="W0I3P3"/>
<accession>W0I3P3</accession>
<geneLocation type="plasmid" evidence="1 2">
    <name>pHS1</name>
</geneLocation>